<keyword evidence="2" id="KW-1133">Transmembrane helix</keyword>
<dbReference type="EMBL" id="LR824562">
    <property type="protein sequence ID" value="CAH1647603.1"/>
    <property type="molecule type" value="Genomic_DNA"/>
</dbReference>
<protein>
    <submittedName>
        <fullName evidence="3">Uncharacterized protein</fullName>
    </submittedName>
</protein>
<proteinExistence type="predicted"/>
<feature type="compositionally biased region" description="Basic and acidic residues" evidence="1">
    <location>
        <begin position="294"/>
        <end position="309"/>
    </location>
</feature>
<feature type="region of interest" description="Disordered" evidence="1">
    <location>
        <begin position="333"/>
        <end position="381"/>
    </location>
</feature>
<evidence type="ECO:0000256" key="2">
    <source>
        <dbReference type="SAM" id="Phobius"/>
    </source>
</evidence>
<dbReference type="AlphaFoldDB" id="A0A9P0IMB0"/>
<evidence type="ECO:0000256" key="1">
    <source>
        <dbReference type="SAM" id="MobiDB-lite"/>
    </source>
</evidence>
<evidence type="ECO:0000313" key="4">
    <source>
        <dbReference type="Proteomes" id="UP001153321"/>
    </source>
</evidence>
<feature type="transmembrane region" description="Helical" evidence="2">
    <location>
        <begin position="201"/>
        <end position="219"/>
    </location>
</feature>
<keyword evidence="2" id="KW-0472">Membrane</keyword>
<keyword evidence="4" id="KW-1185">Reference proteome</keyword>
<feature type="transmembrane region" description="Helical" evidence="2">
    <location>
        <begin position="12"/>
        <end position="41"/>
    </location>
</feature>
<feature type="transmembrane region" description="Helical" evidence="2">
    <location>
        <begin position="126"/>
        <end position="151"/>
    </location>
</feature>
<sequence>MDKSSKNKYPSHLVLTAVLSGGISITVSLVYILLSIAALIYRFSDCGIDPTNPSQFFWKITLSAYILEDDRCDLSEGVRHDLEITTAYTVFVLAALTLSFHALCLISAICLIIVIQNVDAARYLTYVVPIYIGTCVAVLVVDITTAAHFGIDHSTLSSRLANILTPITEPEPMYDLIENIYILENLRQGALYMMTFALKGYVAPFINIILIILLIVYVLEHRKLMKSNEHSIHKLGALSGFDQPRKPDDNNWATQNEALSPYARGPRANNGFINDDESDRSSRQPNRRQLTRNDFNHSNRSYDRSDSWHHAQPNLAQSARPFSYLEDVRRPVPVQQMKPPPSPAVEVPWNRDSWQQGPPVPAPDYSPQPRRLKSALKPGYM</sequence>
<keyword evidence="2" id="KW-0812">Transmembrane</keyword>
<reference evidence="3" key="1">
    <citation type="submission" date="2022-02" db="EMBL/GenBank/DDBJ databases">
        <authorList>
            <person name="King R."/>
        </authorList>
    </citation>
    <scope>NUCLEOTIDE SEQUENCE</scope>
</reference>
<feature type="region of interest" description="Disordered" evidence="1">
    <location>
        <begin position="258"/>
        <end position="311"/>
    </location>
</feature>
<organism evidence="3 4">
    <name type="scientific">Spodoptera littoralis</name>
    <name type="common">Egyptian cotton leafworm</name>
    <dbReference type="NCBI Taxonomy" id="7109"/>
    <lineage>
        <taxon>Eukaryota</taxon>
        <taxon>Metazoa</taxon>
        <taxon>Ecdysozoa</taxon>
        <taxon>Arthropoda</taxon>
        <taxon>Hexapoda</taxon>
        <taxon>Insecta</taxon>
        <taxon>Pterygota</taxon>
        <taxon>Neoptera</taxon>
        <taxon>Endopterygota</taxon>
        <taxon>Lepidoptera</taxon>
        <taxon>Glossata</taxon>
        <taxon>Ditrysia</taxon>
        <taxon>Noctuoidea</taxon>
        <taxon>Noctuidae</taxon>
        <taxon>Amphipyrinae</taxon>
        <taxon>Spodoptera</taxon>
    </lineage>
</organism>
<gene>
    <name evidence="3" type="ORF">SPLIT_LOCUS12954</name>
</gene>
<accession>A0A9P0IMB0</accession>
<evidence type="ECO:0000313" key="3">
    <source>
        <dbReference type="EMBL" id="CAH1647603.1"/>
    </source>
</evidence>
<dbReference type="Proteomes" id="UP001153321">
    <property type="component" value="Chromosome Z"/>
</dbReference>
<name>A0A9P0IMB0_SPOLI</name>
<feature type="transmembrane region" description="Helical" evidence="2">
    <location>
        <begin position="88"/>
        <end position="114"/>
    </location>
</feature>